<dbReference type="Pfam" id="PF06108">
    <property type="entry name" value="DUF952"/>
    <property type="match status" value="1"/>
</dbReference>
<accession>A0A4Y9ZYF6</accession>
<reference evidence="2 3" key="1">
    <citation type="submission" date="2019-02" db="EMBL/GenBank/DDBJ databases">
        <title>Genome sequencing of the rare red list fungi Hericium alpestre (H. flagellum).</title>
        <authorList>
            <person name="Buettner E."/>
            <person name="Kellner H."/>
        </authorList>
    </citation>
    <scope>NUCLEOTIDE SEQUENCE [LARGE SCALE GENOMIC DNA]</scope>
    <source>
        <strain evidence="2 3">DSM 108284</strain>
    </source>
</reference>
<evidence type="ECO:0000259" key="1">
    <source>
        <dbReference type="PROSITE" id="PS50097"/>
    </source>
</evidence>
<dbReference type="InterPro" id="IPR009297">
    <property type="entry name" value="DUF952"/>
</dbReference>
<dbReference type="Gene3D" id="3.30.710.10">
    <property type="entry name" value="Potassium Channel Kv1.1, Chain A"/>
    <property type="match status" value="1"/>
</dbReference>
<dbReference type="PANTHER" id="PTHR34129:SF1">
    <property type="entry name" value="DUF952 DOMAIN-CONTAINING PROTEIN"/>
    <property type="match status" value="1"/>
</dbReference>
<dbReference type="PROSITE" id="PS50097">
    <property type="entry name" value="BTB"/>
    <property type="match status" value="1"/>
</dbReference>
<name>A0A4Y9ZYF6_9AGAM</name>
<dbReference type="InterPro" id="IPR000210">
    <property type="entry name" value="BTB/POZ_dom"/>
</dbReference>
<dbReference type="InterPro" id="IPR011333">
    <property type="entry name" value="SKP1/BTB/POZ_sf"/>
</dbReference>
<feature type="domain" description="BTB" evidence="1">
    <location>
        <begin position="24"/>
        <end position="97"/>
    </location>
</feature>
<dbReference type="SUPFAM" id="SSF54695">
    <property type="entry name" value="POZ domain"/>
    <property type="match status" value="1"/>
</dbReference>
<evidence type="ECO:0000313" key="2">
    <source>
        <dbReference type="EMBL" id="TFY79926.1"/>
    </source>
</evidence>
<dbReference type="SUPFAM" id="SSF56399">
    <property type="entry name" value="ADP-ribosylation"/>
    <property type="match status" value="1"/>
</dbReference>
<organism evidence="2 3">
    <name type="scientific">Hericium alpestre</name>
    <dbReference type="NCBI Taxonomy" id="135208"/>
    <lineage>
        <taxon>Eukaryota</taxon>
        <taxon>Fungi</taxon>
        <taxon>Dikarya</taxon>
        <taxon>Basidiomycota</taxon>
        <taxon>Agaricomycotina</taxon>
        <taxon>Agaricomycetes</taxon>
        <taxon>Russulales</taxon>
        <taxon>Hericiaceae</taxon>
        <taxon>Hericium</taxon>
    </lineage>
</organism>
<dbReference type="EMBL" id="SFCI01000418">
    <property type="protein sequence ID" value="TFY79926.1"/>
    <property type="molecule type" value="Genomic_DNA"/>
</dbReference>
<evidence type="ECO:0000313" key="3">
    <source>
        <dbReference type="Proteomes" id="UP000298061"/>
    </source>
</evidence>
<keyword evidence="3" id="KW-1185">Reference proteome</keyword>
<dbReference type="Pfam" id="PF00651">
    <property type="entry name" value="BTB"/>
    <property type="match status" value="1"/>
</dbReference>
<protein>
    <recommendedName>
        <fullName evidence="1">BTB domain-containing protein</fullName>
    </recommendedName>
</protein>
<dbReference type="Proteomes" id="UP000298061">
    <property type="component" value="Unassembled WGS sequence"/>
</dbReference>
<dbReference type="Gene3D" id="3.20.170.20">
    <property type="entry name" value="Protein of unknown function DUF952"/>
    <property type="match status" value="1"/>
</dbReference>
<dbReference type="STRING" id="135208.A0A4Y9ZYF6"/>
<dbReference type="SMART" id="SM00225">
    <property type="entry name" value="BTB"/>
    <property type="match status" value="1"/>
</dbReference>
<dbReference type="CDD" id="cd18186">
    <property type="entry name" value="BTB_POZ_ZBTB_KLHL-like"/>
    <property type="match status" value="1"/>
</dbReference>
<dbReference type="PANTHER" id="PTHR34129">
    <property type="entry name" value="BLR1139 PROTEIN"/>
    <property type="match status" value="1"/>
</dbReference>
<dbReference type="AlphaFoldDB" id="A0A4Y9ZYF6"/>
<dbReference type="OrthoDB" id="3335358at2759"/>
<gene>
    <name evidence="2" type="ORF">EWM64_g4085</name>
</gene>
<proteinExistence type="predicted"/>
<sequence length="305" mass="34330">MLGDLGQPYPPFSRTSSEFWFDDGSIIIVCGDTGYRVHKGVLAFNSAVFKDMFAHGDADPSCNEMLDGCVVVRLDDESDDMLKLLRALYSRKWVLMLFLPPPDILKTRCRFARGKTVITFELLNSLLKLSTKYAFDELRSELVEHLILMFPSERADYAQDKARTILPADYDPAIAVEFGISYNIPAITPTACFEVALWSLPKLLDEGSGFIHLSTAPQVSNTLKWFFADEPGVYVLRIAYDGVEKDIRWEDPKAEVCGPRGGEGMFPHLYNGLKLGKNEVESVVFWKNEGGFDEALQKAEGWLVY</sequence>
<comment type="caution">
    <text evidence="2">The sequence shown here is derived from an EMBL/GenBank/DDBJ whole genome shotgun (WGS) entry which is preliminary data.</text>
</comment>